<reference evidence="1 2" key="1">
    <citation type="journal article" date="2015" name="Nature">
        <title>rRNA introns, odd ribosomes, and small enigmatic genomes across a large radiation of phyla.</title>
        <authorList>
            <person name="Brown C.T."/>
            <person name="Hug L.A."/>
            <person name="Thomas B.C."/>
            <person name="Sharon I."/>
            <person name="Castelle C.J."/>
            <person name="Singh A."/>
            <person name="Wilkins M.J."/>
            <person name="Williams K.H."/>
            <person name="Banfield J.F."/>
        </authorList>
    </citation>
    <scope>NUCLEOTIDE SEQUENCE [LARGE SCALE GENOMIC DNA]</scope>
</reference>
<accession>A0A0G0SBQ4</accession>
<protein>
    <submittedName>
        <fullName evidence="1">Uncharacterized protein</fullName>
    </submittedName>
</protein>
<sequence>MRIIIQYELAEHGDAVKLSEKIRAAVPGFKAPIGQGNLVDESAGQTGETARSSDPIKRPYFVLDAE</sequence>
<comment type="caution">
    <text evidence="1">The sequence shown here is derived from an EMBL/GenBank/DDBJ whole genome shotgun (WGS) entry which is preliminary data.</text>
</comment>
<evidence type="ECO:0000313" key="1">
    <source>
        <dbReference type="EMBL" id="KKR32150.1"/>
    </source>
</evidence>
<proteinExistence type="predicted"/>
<organism evidence="1 2">
    <name type="scientific">Candidatus Falkowbacteria bacterium GW2011_GWF2_39_8</name>
    <dbReference type="NCBI Taxonomy" id="1618642"/>
    <lineage>
        <taxon>Bacteria</taxon>
        <taxon>Candidatus Falkowiibacteriota</taxon>
    </lineage>
</organism>
<evidence type="ECO:0000313" key="2">
    <source>
        <dbReference type="Proteomes" id="UP000034137"/>
    </source>
</evidence>
<dbReference type="EMBL" id="LBXO01000041">
    <property type="protein sequence ID" value="KKR32150.1"/>
    <property type="molecule type" value="Genomic_DNA"/>
</dbReference>
<dbReference type="AlphaFoldDB" id="A0A0G0SBQ4"/>
<dbReference type="Proteomes" id="UP000034137">
    <property type="component" value="Unassembled WGS sequence"/>
</dbReference>
<name>A0A0G0SBQ4_9BACT</name>
<gene>
    <name evidence="1" type="ORF">UT64_C0041G0014</name>
</gene>